<evidence type="ECO:0000313" key="1">
    <source>
        <dbReference type="EMBL" id="PLW05260.1"/>
    </source>
</evidence>
<evidence type="ECO:0000313" key="2">
    <source>
        <dbReference type="Proteomes" id="UP000235392"/>
    </source>
</evidence>
<comment type="caution">
    <text evidence="1">The sequence shown here is derived from an EMBL/GenBank/DDBJ whole genome shotgun (WGS) entry which is preliminary data.</text>
</comment>
<organism evidence="1 2">
    <name type="scientific">Puccinia coronata f. sp. avenae</name>
    <dbReference type="NCBI Taxonomy" id="200324"/>
    <lineage>
        <taxon>Eukaryota</taxon>
        <taxon>Fungi</taxon>
        <taxon>Dikarya</taxon>
        <taxon>Basidiomycota</taxon>
        <taxon>Pucciniomycotina</taxon>
        <taxon>Pucciniomycetes</taxon>
        <taxon>Pucciniales</taxon>
        <taxon>Pucciniaceae</taxon>
        <taxon>Puccinia</taxon>
    </lineage>
</organism>
<feature type="non-terminal residue" evidence="1">
    <location>
        <position position="1"/>
    </location>
</feature>
<gene>
    <name evidence="1" type="ORF">PCASD_26705</name>
</gene>
<proteinExistence type="predicted"/>
<dbReference type="GO" id="GO:0051279">
    <property type="term" value="P:regulation of release of sequestered calcium ion into cytosol"/>
    <property type="evidence" value="ECO:0007669"/>
    <property type="project" value="TreeGrafter"/>
</dbReference>
<accession>A0A2N5RWA9</accession>
<dbReference type="EMBL" id="PGCI01001372">
    <property type="protein sequence ID" value="PLW05260.1"/>
    <property type="molecule type" value="Genomic_DNA"/>
</dbReference>
<dbReference type="PANTHER" id="PTHR10033:SF0">
    <property type="entry name" value="CALSEQUESTRIN"/>
    <property type="match status" value="1"/>
</dbReference>
<dbReference type="Proteomes" id="UP000235392">
    <property type="component" value="Unassembled WGS sequence"/>
</dbReference>
<dbReference type="AlphaFoldDB" id="A0A2N5RWA9"/>
<reference evidence="1 2" key="1">
    <citation type="submission" date="2017-11" db="EMBL/GenBank/DDBJ databases">
        <title>De novo assembly and phasing of dikaryotic genomes from two isolates of Puccinia coronata f. sp. avenae, the causal agent of oat crown rust.</title>
        <authorList>
            <person name="Miller M.E."/>
            <person name="Zhang Y."/>
            <person name="Omidvar V."/>
            <person name="Sperschneider J."/>
            <person name="Schwessinger B."/>
            <person name="Raley C."/>
            <person name="Palmer J.M."/>
            <person name="Garnica D."/>
            <person name="Upadhyaya N."/>
            <person name="Rathjen J."/>
            <person name="Taylor J.M."/>
            <person name="Park R.F."/>
            <person name="Dodds P.N."/>
            <person name="Hirsch C.D."/>
            <person name="Kianian S.F."/>
            <person name="Figueroa M."/>
        </authorList>
    </citation>
    <scope>NUCLEOTIDE SEQUENCE [LARGE SCALE GENOMIC DNA]</scope>
    <source>
        <strain evidence="1">12SD80</strain>
    </source>
</reference>
<dbReference type="PANTHER" id="PTHR10033">
    <property type="entry name" value="CALSEQUESTRIN"/>
    <property type="match status" value="1"/>
</dbReference>
<sequence length="156" mass="17863">ATRSPGAGSFWKEFSNDASWLNVTKNEWNAKQTFEAYSHGRAIQEIVEEISPDGKPPAKKAKKANCIRRTLRIELNQLLAQALGRTKAKFPMQKDPSTTLTKTHPTLRIYQTKSSTLRSEDLVVGLEKMLDYYRQKWLADIRNGDFQIVHIDRDLS</sequence>
<dbReference type="GO" id="GO:0005509">
    <property type="term" value="F:calcium ion binding"/>
    <property type="evidence" value="ECO:0007669"/>
    <property type="project" value="TreeGrafter"/>
</dbReference>
<protein>
    <submittedName>
        <fullName evidence="1">Uncharacterized protein</fullName>
    </submittedName>
</protein>
<name>A0A2N5RWA9_9BASI</name>